<accession>A0A9W5PDA9</accession>
<gene>
    <name evidence="1" type="ORF">BSI_18780</name>
</gene>
<evidence type="ECO:0000313" key="1">
    <source>
        <dbReference type="EMBL" id="ELS61505.1"/>
    </source>
</evidence>
<dbReference type="EMBL" id="AMXN01000003">
    <property type="protein sequence ID" value="ELS61505.1"/>
    <property type="molecule type" value="Genomic_DNA"/>
</dbReference>
<dbReference type="Proteomes" id="UP000011182">
    <property type="component" value="Unassembled WGS sequence"/>
</dbReference>
<comment type="caution">
    <text evidence="1">The sequence shown here is derived from an EMBL/GenBank/DDBJ whole genome shotgun (WGS) entry which is preliminary data.</text>
</comment>
<dbReference type="AlphaFoldDB" id="A0A9W5PDA9"/>
<organism evidence="1 2">
    <name type="scientific">Bacillus inaquosorum KCTC 13429</name>
    <dbReference type="NCBI Taxonomy" id="1236548"/>
    <lineage>
        <taxon>Bacteria</taxon>
        <taxon>Bacillati</taxon>
        <taxon>Bacillota</taxon>
        <taxon>Bacilli</taxon>
        <taxon>Bacillales</taxon>
        <taxon>Bacillaceae</taxon>
        <taxon>Bacillus</taxon>
    </lineage>
</organism>
<keyword evidence="2" id="KW-1185">Reference proteome</keyword>
<proteinExistence type="predicted"/>
<protein>
    <submittedName>
        <fullName evidence="1">Uncharacterized protein</fullName>
    </submittedName>
</protein>
<sequence length="40" mass="4727">MLFVTSINSGLRISDILQLRARDAKRSHREENEKEKRESI</sequence>
<name>A0A9W5PDA9_9BACI</name>
<reference evidence="1 2" key="1">
    <citation type="journal article" date="2014" name="Syst. Appl. Microbiol.">
        <title>Genomic insights into the taxonomic status of the three subspecies of Bacillus subtilis.</title>
        <authorList>
            <person name="Yi H."/>
            <person name="Chun J."/>
            <person name="Cha C.J."/>
        </authorList>
    </citation>
    <scope>NUCLEOTIDE SEQUENCE [LARGE SCALE GENOMIC DNA]</scope>
    <source>
        <strain evidence="1 2">KCTC 13429</strain>
    </source>
</reference>
<evidence type="ECO:0000313" key="2">
    <source>
        <dbReference type="Proteomes" id="UP000011182"/>
    </source>
</evidence>